<gene>
    <name evidence="2" type="ORF">HJG63_010010</name>
</gene>
<evidence type="ECO:0000313" key="2">
    <source>
        <dbReference type="EMBL" id="KAF6395458.1"/>
    </source>
</evidence>
<protein>
    <submittedName>
        <fullName evidence="2">Uncharacterized protein</fullName>
    </submittedName>
</protein>
<accession>A0A7J8B9S0</accession>
<organism evidence="2 3">
    <name type="scientific">Rousettus aegyptiacus</name>
    <name type="common">Egyptian fruit bat</name>
    <name type="synonym">Pteropus aegyptiacus</name>
    <dbReference type="NCBI Taxonomy" id="9407"/>
    <lineage>
        <taxon>Eukaryota</taxon>
        <taxon>Metazoa</taxon>
        <taxon>Chordata</taxon>
        <taxon>Craniata</taxon>
        <taxon>Vertebrata</taxon>
        <taxon>Euteleostomi</taxon>
        <taxon>Mammalia</taxon>
        <taxon>Eutheria</taxon>
        <taxon>Laurasiatheria</taxon>
        <taxon>Chiroptera</taxon>
        <taxon>Yinpterochiroptera</taxon>
        <taxon>Pteropodoidea</taxon>
        <taxon>Pteropodidae</taxon>
        <taxon>Rousettinae</taxon>
        <taxon>Rousettus</taxon>
    </lineage>
</organism>
<feature type="compositionally biased region" description="Low complexity" evidence="1">
    <location>
        <begin position="56"/>
        <end position="70"/>
    </location>
</feature>
<feature type="region of interest" description="Disordered" evidence="1">
    <location>
        <begin position="16"/>
        <end position="91"/>
    </location>
</feature>
<name>A0A7J8B9S0_ROUAE</name>
<dbReference type="Proteomes" id="UP000593571">
    <property type="component" value="Unassembled WGS sequence"/>
</dbReference>
<evidence type="ECO:0000313" key="3">
    <source>
        <dbReference type="Proteomes" id="UP000593571"/>
    </source>
</evidence>
<feature type="compositionally biased region" description="Basic and acidic residues" evidence="1">
    <location>
        <begin position="82"/>
        <end position="91"/>
    </location>
</feature>
<keyword evidence="3" id="KW-1185">Reference proteome</keyword>
<feature type="compositionally biased region" description="Gly residues" evidence="1">
    <location>
        <begin position="41"/>
        <end position="50"/>
    </location>
</feature>
<feature type="compositionally biased region" description="Basic and acidic residues" evidence="1">
    <location>
        <begin position="16"/>
        <end position="37"/>
    </location>
</feature>
<evidence type="ECO:0000256" key="1">
    <source>
        <dbReference type="SAM" id="MobiDB-lite"/>
    </source>
</evidence>
<reference evidence="2 3" key="1">
    <citation type="journal article" date="2020" name="Nature">
        <title>Six reference-quality genomes reveal evolution of bat adaptations.</title>
        <authorList>
            <person name="Jebb D."/>
            <person name="Huang Z."/>
            <person name="Pippel M."/>
            <person name="Hughes G.M."/>
            <person name="Lavrichenko K."/>
            <person name="Devanna P."/>
            <person name="Winkler S."/>
            <person name="Jermiin L.S."/>
            <person name="Skirmuntt E.C."/>
            <person name="Katzourakis A."/>
            <person name="Burkitt-Gray L."/>
            <person name="Ray D.A."/>
            <person name="Sullivan K.A.M."/>
            <person name="Roscito J.G."/>
            <person name="Kirilenko B.M."/>
            <person name="Davalos L.M."/>
            <person name="Corthals A.P."/>
            <person name="Power M.L."/>
            <person name="Jones G."/>
            <person name="Ransome R.D."/>
            <person name="Dechmann D.K.N."/>
            <person name="Locatelli A.G."/>
            <person name="Puechmaille S.J."/>
            <person name="Fedrigo O."/>
            <person name="Jarvis E.D."/>
            <person name="Hiller M."/>
            <person name="Vernes S.C."/>
            <person name="Myers E.W."/>
            <person name="Teeling E.C."/>
        </authorList>
    </citation>
    <scope>NUCLEOTIDE SEQUENCE [LARGE SCALE GENOMIC DNA]</scope>
    <source>
        <strain evidence="2">MRouAeg1</strain>
        <tissue evidence="2">Muscle</tissue>
    </source>
</reference>
<proteinExistence type="predicted"/>
<sequence>MSLTCLLLSPKGKEIEEKVKTEIPGRETDSSARERSHQSSGGTGLPGGFMRGVSEQQLQGSGQQLQGSGLPRSDQKCVLNEGSKERNDESIKLPGGKFCLLIKMGMKMFSWYQYPVPVTHRCSMYSKCEKRPAERTQALLQAAPQHTSDHSIFE</sequence>
<comment type="caution">
    <text evidence="2">The sequence shown here is derived from an EMBL/GenBank/DDBJ whole genome shotgun (WGS) entry which is preliminary data.</text>
</comment>
<dbReference type="EMBL" id="JACASE010000018">
    <property type="protein sequence ID" value="KAF6395458.1"/>
    <property type="molecule type" value="Genomic_DNA"/>
</dbReference>
<dbReference type="AlphaFoldDB" id="A0A7J8B9S0"/>